<gene>
    <name evidence="2" type="ORF">ASZ90_011489</name>
</gene>
<dbReference type="Gene3D" id="3.90.1570.30">
    <property type="match status" value="1"/>
</dbReference>
<dbReference type="EMBL" id="LNQE01001360">
    <property type="protein sequence ID" value="KUG18802.1"/>
    <property type="molecule type" value="Genomic_DNA"/>
</dbReference>
<dbReference type="Pfam" id="PF13588">
    <property type="entry name" value="HSDR_N_2"/>
    <property type="match status" value="1"/>
</dbReference>
<sequence>MARPKKSYAEVALEMYESVQQSDDKVRKLKSSVFWHEFRVKKRTMQVVERIGRILTEQKLTVSVKSGDVFGKERYDDRIILTIWPPQGEIIIPVSPIFPPIEWFSEMKTREFESEREVEYCFIMPLLEKLGYEYDDIAIGYPVTMFEGVHKTKKQVDVALFNGPSRKNEDALLVIEGKVDDKGITVDHIGQAKSYARELLPACYVITNGRQIIVFQFNGMMYQDERVMDFDRSMLYEMWEDLYKYISKRAAIDRKMWLTGLPKKASTLVVDQHQPT</sequence>
<comment type="caution">
    <text evidence="2">The sequence shown here is derived from an EMBL/GenBank/DDBJ whole genome shotgun (WGS) entry which is preliminary data.</text>
</comment>
<proteinExistence type="predicted"/>
<dbReference type="AlphaFoldDB" id="A0A0W8FDU4"/>
<evidence type="ECO:0000259" key="1">
    <source>
        <dbReference type="Pfam" id="PF13588"/>
    </source>
</evidence>
<evidence type="ECO:0000313" key="2">
    <source>
        <dbReference type="EMBL" id="KUG18802.1"/>
    </source>
</evidence>
<protein>
    <recommendedName>
        <fullName evidence="1">Type I restriction enzyme R protein N-terminal domain-containing protein</fullName>
    </recommendedName>
</protein>
<dbReference type="InterPro" id="IPR029464">
    <property type="entry name" value="HSDR_N"/>
</dbReference>
<accession>A0A0W8FDU4</accession>
<name>A0A0W8FDU4_9ZZZZ</name>
<organism evidence="2">
    <name type="scientific">hydrocarbon metagenome</name>
    <dbReference type="NCBI Taxonomy" id="938273"/>
    <lineage>
        <taxon>unclassified sequences</taxon>
        <taxon>metagenomes</taxon>
        <taxon>ecological metagenomes</taxon>
    </lineage>
</organism>
<feature type="domain" description="Type I restriction enzyme R protein N-terminal" evidence="1">
    <location>
        <begin position="121"/>
        <end position="218"/>
    </location>
</feature>
<reference evidence="2" key="1">
    <citation type="journal article" date="2015" name="Proc. Natl. Acad. Sci. U.S.A.">
        <title>Networks of energetic and metabolic interactions define dynamics in microbial communities.</title>
        <authorList>
            <person name="Embree M."/>
            <person name="Liu J.K."/>
            <person name="Al-Bassam M.M."/>
            <person name="Zengler K."/>
        </authorList>
    </citation>
    <scope>NUCLEOTIDE SEQUENCE</scope>
</reference>